<name>A0A0D3H752_9ORYZ</name>
<dbReference type="AlphaFoldDB" id="A0A0D3H752"/>
<reference evidence="2" key="2">
    <citation type="submission" date="2015-03" db="UniProtKB">
        <authorList>
            <consortium name="EnsemblPlants"/>
        </authorList>
    </citation>
    <scope>IDENTIFICATION</scope>
</reference>
<feature type="compositionally biased region" description="Basic residues" evidence="1">
    <location>
        <begin position="25"/>
        <end position="39"/>
    </location>
</feature>
<reference evidence="2" key="1">
    <citation type="journal article" date="2009" name="Rice">
        <title>De Novo Next Generation Sequencing of Plant Genomes.</title>
        <authorList>
            <person name="Rounsley S."/>
            <person name="Marri P.R."/>
            <person name="Yu Y."/>
            <person name="He R."/>
            <person name="Sisneros N."/>
            <person name="Goicoechea J.L."/>
            <person name="Lee S.J."/>
            <person name="Angelova A."/>
            <person name="Kudrna D."/>
            <person name="Luo M."/>
            <person name="Affourtit J."/>
            <person name="Desany B."/>
            <person name="Knight J."/>
            <person name="Niazi F."/>
            <person name="Egholm M."/>
            <person name="Wing R.A."/>
        </authorList>
    </citation>
    <scope>NUCLEOTIDE SEQUENCE [LARGE SCALE GENOMIC DNA]</scope>
    <source>
        <strain evidence="2">cv. IRGC 105608</strain>
    </source>
</reference>
<evidence type="ECO:0000313" key="2">
    <source>
        <dbReference type="EnsemblPlants" id="OBART09G11140.2"/>
    </source>
</evidence>
<dbReference type="Proteomes" id="UP000026960">
    <property type="component" value="Chromosome 9"/>
</dbReference>
<protein>
    <submittedName>
        <fullName evidence="2">Uncharacterized protein</fullName>
    </submittedName>
</protein>
<dbReference type="HOGENOM" id="CLU_1743318_0_0_1"/>
<feature type="compositionally biased region" description="Low complexity" evidence="1">
    <location>
        <begin position="40"/>
        <end position="54"/>
    </location>
</feature>
<organism evidence="2">
    <name type="scientific">Oryza barthii</name>
    <dbReference type="NCBI Taxonomy" id="65489"/>
    <lineage>
        <taxon>Eukaryota</taxon>
        <taxon>Viridiplantae</taxon>
        <taxon>Streptophyta</taxon>
        <taxon>Embryophyta</taxon>
        <taxon>Tracheophyta</taxon>
        <taxon>Spermatophyta</taxon>
        <taxon>Magnoliopsida</taxon>
        <taxon>Liliopsida</taxon>
        <taxon>Poales</taxon>
        <taxon>Poaceae</taxon>
        <taxon>BOP clade</taxon>
        <taxon>Oryzoideae</taxon>
        <taxon>Oryzeae</taxon>
        <taxon>Oryzinae</taxon>
        <taxon>Oryza</taxon>
    </lineage>
</organism>
<feature type="region of interest" description="Disordered" evidence="1">
    <location>
        <begin position="1"/>
        <end position="54"/>
    </location>
</feature>
<dbReference type="Gramene" id="OBART09G11140.2">
    <property type="protein sequence ID" value="OBART09G11140.2"/>
    <property type="gene ID" value="OBART09G11140"/>
</dbReference>
<dbReference type="EnsemblPlants" id="OBART09G11140.2">
    <property type="protein sequence ID" value="OBART09G11140.2"/>
    <property type="gene ID" value="OBART09G11140"/>
</dbReference>
<proteinExistence type="predicted"/>
<accession>A0A0D3H752</accession>
<keyword evidence="3" id="KW-1185">Reference proteome</keyword>
<evidence type="ECO:0000313" key="3">
    <source>
        <dbReference type="Proteomes" id="UP000026960"/>
    </source>
</evidence>
<evidence type="ECO:0000256" key="1">
    <source>
        <dbReference type="SAM" id="MobiDB-lite"/>
    </source>
</evidence>
<dbReference type="PaxDb" id="65489-OBART09G11140.2"/>
<sequence>MRRLACSSLTRAGPQPAPSPFSSPRIRRHRRRRRRRRRSVPSPSRSPSSATPPLALRHCRLTLLLLSSQCRRRPPCRWINEEPGAARSEDPDLAGLSRWPSELMISTRSEGCHPCSLLLFLSGPPLLLSTLFLPLSAPLGGRSKGLFGLL</sequence>